<organism evidence="2">
    <name type="scientific">Ixodes ricinus</name>
    <name type="common">Common tick</name>
    <name type="synonym">Acarus ricinus</name>
    <dbReference type="NCBI Taxonomy" id="34613"/>
    <lineage>
        <taxon>Eukaryota</taxon>
        <taxon>Metazoa</taxon>
        <taxon>Ecdysozoa</taxon>
        <taxon>Arthropoda</taxon>
        <taxon>Chelicerata</taxon>
        <taxon>Arachnida</taxon>
        <taxon>Acari</taxon>
        <taxon>Parasitiformes</taxon>
        <taxon>Ixodida</taxon>
        <taxon>Ixodoidea</taxon>
        <taxon>Ixodidae</taxon>
        <taxon>Ixodinae</taxon>
        <taxon>Ixodes</taxon>
    </lineage>
</organism>
<evidence type="ECO:0000313" key="2">
    <source>
        <dbReference type="EMBL" id="MXU89231.1"/>
    </source>
</evidence>
<accession>A0A6B0UDZ2</accession>
<feature type="region of interest" description="Disordered" evidence="1">
    <location>
        <begin position="83"/>
        <end position="106"/>
    </location>
</feature>
<dbReference type="EMBL" id="GIFC01007148">
    <property type="protein sequence ID" value="MXU89231.1"/>
    <property type="molecule type" value="Transcribed_RNA"/>
</dbReference>
<proteinExistence type="predicted"/>
<feature type="compositionally biased region" description="Low complexity" evidence="1">
    <location>
        <begin position="90"/>
        <end position="106"/>
    </location>
</feature>
<name>A0A6B0UDZ2_IXORI</name>
<protein>
    <submittedName>
        <fullName evidence="2">Putative secreted protein</fullName>
    </submittedName>
</protein>
<sequence length="106" mass="11569">MPRAWSWVARACSWLALTIASMRWPRVSTKCRSLEFHVPHVPRLVLLHLEGLVCNCLPGSFVVPLLPRHPGCGARHHWPHPGPCRGPHISASSSNAGTESSGAPRA</sequence>
<reference evidence="2" key="1">
    <citation type="submission" date="2019-12" db="EMBL/GenBank/DDBJ databases">
        <title>An insight into the sialome of adult female Ixodes ricinus ticks feeding for 6 days.</title>
        <authorList>
            <person name="Perner J."/>
            <person name="Ribeiro J.M.C."/>
        </authorList>
    </citation>
    <scope>NUCLEOTIDE SEQUENCE</scope>
    <source>
        <strain evidence="2">Semi-engorged</strain>
        <tissue evidence="2">Salivary glands</tissue>
    </source>
</reference>
<dbReference type="AlphaFoldDB" id="A0A6B0UDZ2"/>
<evidence type="ECO:0000256" key="1">
    <source>
        <dbReference type="SAM" id="MobiDB-lite"/>
    </source>
</evidence>